<dbReference type="Proteomes" id="UP001168524">
    <property type="component" value="Unassembled WGS sequence"/>
</dbReference>
<name>A0ABT7WPK0_9GAMM</name>
<organism evidence="2 3">
    <name type="scientific">Acinetobacter thutiue</name>
    <dbReference type="NCBI Taxonomy" id="2998078"/>
    <lineage>
        <taxon>Bacteria</taxon>
        <taxon>Pseudomonadati</taxon>
        <taxon>Pseudomonadota</taxon>
        <taxon>Gammaproteobacteria</taxon>
        <taxon>Moraxellales</taxon>
        <taxon>Moraxellaceae</taxon>
        <taxon>Acinetobacter</taxon>
    </lineage>
</organism>
<reference evidence="2" key="1">
    <citation type="submission" date="2023-06" db="EMBL/GenBank/DDBJ databases">
        <title>Two novel species of Acinetobacter isolated from motorbike repairing workshop in Vietnam.</title>
        <authorList>
            <person name="Le N.T.T."/>
        </authorList>
    </citation>
    <scope>NUCLEOTIDE SEQUENCE</scope>
    <source>
        <strain evidence="2">VNH17</strain>
    </source>
</reference>
<keyword evidence="1" id="KW-0732">Signal</keyword>
<evidence type="ECO:0000313" key="3">
    <source>
        <dbReference type="Proteomes" id="UP001168524"/>
    </source>
</evidence>
<proteinExistence type="predicted"/>
<gene>
    <name evidence="2" type="ORF">QTA56_09625</name>
</gene>
<feature type="chain" id="PRO_5047374041" evidence="1">
    <location>
        <begin position="26"/>
        <end position="1254"/>
    </location>
</feature>
<dbReference type="RefSeq" id="WP_267980752.1">
    <property type="nucleotide sequence ID" value="NZ_JAPQKF010000003.1"/>
</dbReference>
<sequence length="1254" mass="134710">MKNFNQKLLSASVSMLMTVSICHVATTQASDIEIYKLPDQTKLSIFMMLDLSGSMDRSNPNSGRVGSCDTPDSVKDGDIIDFLGVYDADGRGYTRNYCQVGGTNTKTYYYFKSGTQWYSCGASGTSSDPNTTRCPTKISAPSSETLSAYKSESSNTKYYAYTGGTKYLDRMSRLKDALYNLATSEDIPANTQIGIGTFVPNDGKRGYVVIKSDTWGTVGSAQRQKVLDLIKSSDFKGLNNTPTATSYAESAAYLLGTTTGGGTYSGIGLTGAASGITTGSGTAMKYISPLDKITEPLCSGKGIYFLTDGEPNGVGGSAKTPMKLALNLSSDISTSGGLVNTSAKYSSTADWEYIGAFAKYLNNGSNLQQFFSSVKNNNQHVIKTAVVGFGSVFDIPEDGIKRKRMTDPKTGKERTYYDCSKLTGRDQQNACNWGMKSKFSNGTTTIAGSGGYGEGGFYSAQNTDEVVTSFVNFVDDMKPEFEPIATGSPTSPVDALNPIQLQPYGYYASFTPKPQENYQLWLGNLNKYHVYKGELYNSSKTIKLIQSSGELNSGAYGIWGTNGGGVLEKLPLGTWTNPANATQKSSNRKVFTNREINTSNQAIEATSLQSVNLTTLFASGTDGKLVNDPKKNYWLNILGYKVAENATGLTINTLPTEEQRQLGAVMHSKPILLTQEGKIVVTKDTSTPPKPVVTTTARQDYLLFGTNQGMLHVVKVGTDTDTDRGEEVFTFVPHEMMEKQYKGFLSEGNTNLGRDNLYYGIDGAWTAYSQYVSKTGSASTLTVKGKNDDGDDLSNQAGLQLVYGGLRMGGRGYYGLDLRTITSPTLKFHINPDAAAANTPLSYMGQSWSKPTIAWVNWGGARKLVMFVGGGYDAGGVNGNGLDASGNRVTNGGYENPAYEQTNKKGAGVYMFDANDGSLLWWSSANVGTSTSATTDSGTIATNDDNLKYSVVSQINAVDRDGDGLVDHLYFGDLGGQAFRIDLNNKASTLGAFAKRVVRLYNAHVTTGASPRFYEMPSFSVHTGVDGYFGAVALSSGNRSSPLAGTNTVDGSVVTTITANDGVYVIYDNDVARKDLYDDITLRTSPTGTGVTLTDASAFATLKAGIAQKTGTNYNGGWKYQFHTTAGKYKGMNELYALDNMLYVNVYHKDGTGISGDCGSGVKGDTELYQFCLPTGKCPFEYPTTATGPNKIVLGGGILGTGLGVGYSNKLDEMSIIKGKEGSDCTDTANKNKPECQLFDTGSRLQHLRWYESR</sequence>
<comment type="caution">
    <text evidence="2">The sequence shown here is derived from an EMBL/GenBank/DDBJ whole genome shotgun (WGS) entry which is preliminary data.</text>
</comment>
<feature type="signal peptide" evidence="1">
    <location>
        <begin position="1"/>
        <end position="25"/>
    </location>
</feature>
<keyword evidence="3" id="KW-1185">Reference proteome</keyword>
<evidence type="ECO:0000313" key="2">
    <source>
        <dbReference type="EMBL" id="MDN0014494.1"/>
    </source>
</evidence>
<protein>
    <submittedName>
        <fullName evidence="2">Pilus assembly protein PilY</fullName>
    </submittedName>
</protein>
<dbReference type="EMBL" id="JAUDZE010000003">
    <property type="protein sequence ID" value="MDN0014494.1"/>
    <property type="molecule type" value="Genomic_DNA"/>
</dbReference>
<accession>A0ABT7WPK0</accession>
<evidence type="ECO:0000256" key="1">
    <source>
        <dbReference type="SAM" id="SignalP"/>
    </source>
</evidence>